<evidence type="ECO:0000313" key="12">
    <source>
        <dbReference type="Proteomes" id="UP000799423"/>
    </source>
</evidence>
<protein>
    <submittedName>
        <fullName evidence="11">Glycosyltransferase family 71 protein</fullName>
    </submittedName>
</protein>
<dbReference type="PANTHER" id="PTHR31646">
    <property type="entry name" value="ALPHA-1,2-MANNOSYLTRANSFERASE MNN2"/>
    <property type="match status" value="1"/>
</dbReference>
<keyword evidence="8" id="KW-0333">Golgi apparatus</keyword>
<dbReference type="InterPro" id="IPR022751">
    <property type="entry name" value="Alpha_mannosyltransferase"/>
</dbReference>
<keyword evidence="7 10" id="KW-1133">Transmembrane helix</keyword>
<comment type="similarity">
    <text evidence="3">Belongs to the MNN1/MNT family.</text>
</comment>
<evidence type="ECO:0000256" key="2">
    <source>
        <dbReference type="ARBA" id="ARBA00004922"/>
    </source>
</evidence>
<keyword evidence="9 10" id="KW-0472">Membrane</keyword>
<gene>
    <name evidence="11" type="ORF">T440DRAFT_50461</name>
</gene>
<accession>A0A6A7B9G0</accession>
<keyword evidence="5 10" id="KW-0812">Transmembrane</keyword>
<keyword evidence="12" id="KW-1185">Reference proteome</keyword>
<name>A0A6A7B9G0_9PLEO</name>
<evidence type="ECO:0000256" key="7">
    <source>
        <dbReference type="ARBA" id="ARBA00022989"/>
    </source>
</evidence>
<evidence type="ECO:0000313" key="11">
    <source>
        <dbReference type="EMBL" id="KAF2852044.1"/>
    </source>
</evidence>
<evidence type="ECO:0000256" key="9">
    <source>
        <dbReference type="ARBA" id="ARBA00023136"/>
    </source>
</evidence>
<sequence length="520" mass="58672">MLINTPHVLSSIPRLIVIPLFLLLSGLFFLPRQYDGAAVLTHLRFHGTNVTEAASTFNATVHHFWQDLAAALLEAQPQCDSLAVIQKEGESLPDPIWQPLKQDTKPVDRLLNFTDHHERALFRAHYSMRSAAKHLGPKLPFAAGSTGIVTTANAKYMPIFLVSLRMLRRTGNDLPVEVFIDDWSKYEPVICDTVLPSLNARCVVMSNVYASAKYVAQPDHYQYKILAILFSSFQHVLFLDSDAFPAYDPSVLFTTAPYTTHGLVTWPDYWALTVSTHFYHIAAIPEEPSQGRLSSESGQLLINKNIHRESLLMMVYYNYYGPDYYYILLSQGAPGAGDKETFVQAALAVGLPYYQVKTPPRALGRFVDGSFRGSAIAQADPGIDFEYQIPMRSHIHTDEQWKDIDLAHPDPAVAKALNRTRKAPPRPRPVFVHQNILKLDPATVLNDKSQPIYEPDGTPHRMWGQKEDMVKMLGYDVERRLWDVIAEEGCRGNQGTKTCGNLRAFVTEVFGWMDSIDRPW</sequence>
<comment type="subcellular location">
    <subcellularLocation>
        <location evidence="1">Golgi apparatus membrane</location>
        <topology evidence="1">Single-pass type II membrane protein</topology>
    </subcellularLocation>
</comment>
<evidence type="ECO:0000256" key="4">
    <source>
        <dbReference type="ARBA" id="ARBA00022679"/>
    </source>
</evidence>
<dbReference type="InterPro" id="IPR029044">
    <property type="entry name" value="Nucleotide-diphossugar_trans"/>
</dbReference>
<organism evidence="11 12">
    <name type="scientific">Plenodomus tracheiphilus IPT5</name>
    <dbReference type="NCBI Taxonomy" id="1408161"/>
    <lineage>
        <taxon>Eukaryota</taxon>
        <taxon>Fungi</taxon>
        <taxon>Dikarya</taxon>
        <taxon>Ascomycota</taxon>
        <taxon>Pezizomycotina</taxon>
        <taxon>Dothideomycetes</taxon>
        <taxon>Pleosporomycetidae</taxon>
        <taxon>Pleosporales</taxon>
        <taxon>Pleosporineae</taxon>
        <taxon>Leptosphaeriaceae</taxon>
        <taxon>Plenodomus</taxon>
    </lineage>
</organism>
<evidence type="ECO:0000256" key="3">
    <source>
        <dbReference type="ARBA" id="ARBA00009105"/>
    </source>
</evidence>
<dbReference type="GO" id="GO:0000139">
    <property type="term" value="C:Golgi membrane"/>
    <property type="evidence" value="ECO:0007669"/>
    <property type="project" value="UniProtKB-SubCell"/>
</dbReference>
<keyword evidence="6" id="KW-0735">Signal-anchor</keyword>
<dbReference type="EMBL" id="MU006300">
    <property type="protein sequence ID" value="KAF2852044.1"/>
    <property type="molecule type" value="Genomic_DNA"/>
</dbReference>
<evidence type="ECO:0000256" key="5">
    <source>
        <dbReference type="ARBA" id="ARBA00022692"/>
    </source>
</evidence>
<dbReference type="GO" id="GO:0046354">
    <property type="term" value="P:mannan biosynthetic process"/>
    <property type="evidence" value="ECO:0007669"/>
    <property type="project" value="TreeGrafter"/>
</dbReference>
<dbReference type="GO" id="GO:0000026">
    <property type="term" value="F:alpha-1,2-mannosyltransferase activity"/>
    <property type="evidence" value="ECO:0007669"/>
    <property type="project" value="TreeGrafter"/>
</dbReference>
<evidence type="ECO:0000256" key="8">
    <source>
        <dbReference type="ARBA" id="ARBA00023034"/>
    </source>
</evidence>
<feature type="transmembrane region" description="Helical" evidence="10">
    <location>
        <begin position="12"/>
        <end position="30"/>
    </location>
</feature>
<dbReference type="SUPFAM" id="SSF53448">
    <property type="entry name" value="Nucleotide-diphospho-sugar transferases"/>
    <property type="match status" value="1"/>
</dbReference>
<dbReference type="Proteomes" id="UP000799423">
    <property type="component" value="Unassembled WGS sequence"/>
</dbReference>
<evidence type="ECO:0000256" key="10">
    <source>
        <dbReference type="SAM" id="Phobius"/>
    </source>
</evidence>
<dbReference type="OrthoDB" id="430354at2759"/>
<proteinExistence type="inferred from homology"/>
<dbReference type="AlphaFoldDB" id="A0A6A7B9G0"/>
<keyword evidence="4" id="KW-0808">Transferase</keyword>
<evidence type="ECO:0000256" key="6">
    <source>
        <dbReference type="ARBA" id="ARBA00022968"/>
    </source>
</evidence>
<evidence type="ECO:0000256" key="1">
    <source>
        <dbReference type="ARBA" id="ARBA00004323"/>
    </source>
</evidence>
<dbReference type="Pfam" id="PF11051">
    <property type="entry name" value="Mannosyl_trans3"/>
    <property type="match status" value="2"/>
</dbReference>
<dbReference type="PANTHER" id="PTHR31646:SF1">
    <property type="entry name" value="ALPHA-1,2-MANNOSYLTRANSFERASE MNN2"/>
    <property type="match status" value="1"/>
</dbReference>
<comment type="pathway">
    <text evidence="2">Protein modification; protein glycosylation.</text>
</comment>
<reference evidence="11" key="1">
    <citation type="submission" date="2020-01" db="EMBL/GenBank/DDBJ databases">
        <authorList>
            <consortium name="DOE Joint Genome Institute"/>
            <person name="Haridas S."/>
            <person name="Albert R."/>
            <person name="Binder M."/>
            <person name="Bloem J."/>
            <person name="Labutti K."/>
            <person name="Salamov A."/>
            <person name="Andreopoulos B."/>
            <person name="Baker S.E."/>
            <person name="Barry K."/>
            <person name="Bills G."/>
            <person name="Bluhm B.H."/>
            <person name="Cannon C."/>
            <person name="Castanera R."/>
            <person name="Culley D.E."/>
            <person name="Daum C."/>
            <person name="Ezra D."/>
            <person name="Gonzalez J.B."/>
            <person name="Henrissat B."/>
            <person name="Kuo A."/>
            <person name="Liang C."/>
            <person name="Lipzen A."/>
            <person name="Lutzoni F."/>
            <person name="Magnuson J."/>
            <person name="Mondo S."/>
            <person name="Nolan M."/>
            <person name="Ohm R."/>
            <person name="Pangilinan J."/>
            <person name="Park H.-J."/>
            <person name="Ramirez L."/>
            <person name="Alfaro M."/>
            <person name="Sun H."/>
            <person name="Tritt A."/>
            <person name="Yoshinaga Y."/>
            <person name="Zwiers L.-H."/>
            <person name="Turgeon B.G."/>
            <person name="Goodwin S.B."/>
            <person name="Spatafora J.W."/>
            <person name="Crous P.W."/>
            <person name="Grigoriev I.V."/>
        </authorList>
    </citation>
    <scope>NUCLEOTIDE SEQUENCE</scope>
    <source>
        <strain evidence="11">IPT5</strain>
    </source>
</reference>